<dbReference type="SUPFAM" id="SSF52540">
    <property type="entry name" value="P-loop containing nucleoside triphosphate hydrolases"/>
    <property type="match status" value="1"/>
</dbReference>
<name>A0A1T4XPW2_9CLOT</name>
<sequence>MIKSFIFENFKSFNKAEFNLESLTILIGSNASGKSNAIEGIRILSEISTGREFSVILDGSKNVDSDIRGGSRGCPKFNSNFFKLGCIVDLDNESDLEYSIKIKVGDRIYVDEESLYKVFNDDTKELVFKTKKTSKDSGDIKVEYNNGKPGKNPDLTCIRSSSVLAQLSSKIPSESEKFQEDINNIDLVIKNLRNMLFLNPVPSEMRDYSRINDSEMRSKADNLSSVLYKLCQDDNNKKRILDVIGTLPENEILDIDFIKTPIGDVMFRLKEKFSVSTDYIEAKRLSDGTIRCIAVIASLISEKSGSVVIIEEVDNGIHPSRAKSLINTISSLCKERSIDVIITTHNPALLNAVTKDDLIGVTICYRDENDGSSKFIQFIDINKYPELLAQGSLGDLAVNNEILNTIKGNRRRKKDFNWLGV</sequence>
<dbReference type="STRING" id="1147123.SAMN05443428_11183"/>
<dbReference type="Gene3D" id="3.40.50.300">
    <property type="entry name" value="P-loop containing nucleotide triphosphate hydrolases"/>
    <property type="match status" value="1"/>
</dbReference>
<evidence type="ECO:0000259" key="1">
    <source>
        <dbReference type="Pfam" id="PF13304"/>
    </source>
</evidence>
<dbReference type="InterPro" id="IPR027417">
    <property type="entry name" value="P-loop_NTPase"/>
</dbReference>
<dbReference type="PANTHER" id="PTHR40396">
    <property type="entry name" value="ATPASE-LIKE PROTEIN"/>
    <property type="match status" value="1"/>
</dbReference>
<feature type="domain" description="ATPase AAA-type core" evidence="1">
    <location>
        <begin position="23"/>
        <end position="351"/>
    </location>
</feature>
<dbReference type="InterPro" id="IPR003959">
    <property type="entry name" value="ATPase_AAA_core"/>
</dbReference>
<dbReference type="Pfam" id="PF13304">
    <property type="entry name" value="AAA_21"/>
    <property type="match status" value="1"/>
</dbReference>
<evidence type="ECO:0000313" key="2">
    <source>
        <dbReference type="EMBL" id="SKA91592.1"/>
    </source>
</evidence>
<organism evidence="2 3">
    <name type="scientific">Caloramator quimbayensis</name>
    <dbReference type="NCBI Taxonomy" id="1147123"/>
    <lineage>
        <taxon>Bacteria</taxon>
        <taxon>Bacillati</taxon>
        <taxon>Bacillota</taxon>
        <taxon>Clostridia</taxon>
        <taxon>Eubacteriales</taxon>
        <taxon>Clostridiaceae</taxon>
        <taxon>Caloramator</taxon>
    </lineage>
</organism>
<dbReference type="Proteomes" id="UP000190105">
    <property type="component" value="Unassembled WGS sequence"/>
</dbReference>
<dbReference type="PIRSF" id="PIRSF029347">
    <property type="entry name" value="RecF"/>
    <property type="match status" value="1"/>
</dbReference>
<accession>A0A1T4XPW2</accession>
<dbReference type="EMBL" id="FUYH01000011">
    <property type="protein sequence ID" value="SKA91592.1"/>
    <property type="molecule type" value="Genomic_DNA"/>
</dbReference>
<reference evidence="3" key="1">
    <citation type="submission" date="2017-02" db="EMBL/GenBank/DDBJ databases">
        <authorList>
            <person name="Varghese N."/>
            <person name="Submissions S."/>
        </authorList>
    </citation>
    <scope>NUCLEOTIDE SEQUENCE [LARGE SCALE GENOMIC DNA]</scope>
    <source>
        <strain evidence="3">USBA 833</strain>
    </source>
</reference>
<protein>
    <submittedName>
        <fullName evidence="2">Predicted ATPase</fullName>
    </submittedName>
</protein>
<proteinExistence type="predicted"/>
<dbReference type="PANTHER" id="PTHR40396:SF1">
    <property type="entry name" value="ATPASE AAA-TYPE CORE DOMAIN-CONTAINING PROTEIN"/>
    <property type="match status" value="1"/>
</dbReference>
<keyword evidence="3" id="KW-1185">Reference proteome</keyword>
<evidence type="ECO:0000313" key="3">
    <source>
        <dbReference type="Proteomes" id="UP000190105"/>
    </source>
</evidence>
<gene>
    <name evidence="2" type="ORF">SAMN05443428_11183</name>
</gene>
<dbReference type="AlphaFoldDB" id="A0A1T4XPW2"/>
<dbReference type="GO" id="GO:0016887">
    <property type="term" value="F:ATP hydrolysis activity"/>
    <property type="evidence" value="ECO:0007669"/>
    <property type="project" value="InterPro"/>
</dbReference>
<dbReference type="RefSeq" id="WP_179122239.1">
    <property type="nucleotide sequence ID" value="NZ_FUYH01000011.1"/>
</dbReference>
<dbReference type="GO" id="GO:0005524">
    <property type="term" value="F:ATP binding"/>
    <property type="evidence" value="ECO:0007669"/>
    <property type="project" value="InterPro"/>
</dbReference>
<dbReference type="InterPro" id="IPR014555">
    <property type="entry name" value="RecF-like"/>
</dbReference>